<keyword evidence="1 2" id="KW-0732">Signal</keyword>
<comment type="caution">
    <text evidence="4">The sequence shown here is derived from an EMBL/GenBank/DDBJ whole genome shotgun (WGS) entry which is preliminary data.</text>
</comment>
<feature type="domain" description="SLH" evidence="3">
    <location>
        <begin position="11"/>
        <end position="71"/>
    </location>
</feature>
<accession>A0A368VUU8</accession>
<evidence type="ECO:0000256" key="2">
    <source>
        <dbReference type="SAM" id="SignalP"/>
    </source>
</evidence>
<keyword evidence="5" id="KW-1185">Reference proteome</keyword>
<sequence length="907" mass="99003">MILLSVVLLLTAIPAVTVLADHLSTEEKYSFLVKKGIFTGFDDGSSRLHSPMTREQFAAVLFRLWELKKETAKPSYSDVLKTRWSFGEIQAVTKAGLMKGIGNGNFSPTSNVTIEQLAVVLVRAYGASGSSSASVVGKVSPWAKHDVGVALNKKWIPAQSDYRVNALRSLLVEAAYSIFIDMNPNENPEHKKLDILSVNAVSNNVVQVDLRSAVSSVSIEQFALEKENGRVVSIVRVSLSQDGKRVTLTTDWQNDGEIYRLKVDGSTWVYRVSLRDTTKPYITSSVITADARIELLFSESVDRSSAENKANYTFNKNLIIMSVTLSPDNKKVTITTGQQTAATVYTLTVKNVKDLSGNIMDMRADLHFGSVVDKTIPALTQITLGENKVILTFSEALDSGTAEREANYVFDGGLGNSWNAAYNDSSKTVTLTTADQTNGKIYTLTLNGIKDKTGNAIASDTKISFAGKGKNSVLPLTLQSIAAVNENVLDLYFNRSLANIDLSGLKIDIVSDNGSSVSMSDWRYYFVIKQGDDRMIRIQFRKTDQPNPSLFKEGHVYVARITGIPGLKTSNDENSKHFAGINETNSLPIVTKVVPVNNTAITVHFSEPVKNVSAASFRLIDGEGLTVKIASDQLNDRNKIVTQVTLNLEAKLEAGKTYRLGGGEGITDGAGWNGLITQTDSKPYLVSFQGISQDNGSPRIKSVIVKDRYTFEVEFSEPVTGAEQNVYALYNETDRTAVNMTKDSHAGYQVSEDRLKVTIHLFVGATSPLRPDKTYKLTYKSDIGRIADLQGERLDTSSGRGEVTFTGIDRDNARPEISAVEGWSSVLFITLSEEVSGIQLNSFELVAGGRRITPTSVSLQGNVAMLRVTGMDAGITASVKFSTIGSDAVLDRNKQKPIVETVYFTVQ</sequence>
<evidence type="ECO:0000313" key="5">
    <source>
        <dbReference type="Proteomes" id="UP000252415"/>
    </source>
</evidence>
<organism evidence="4 5">
    <name type="scientific">Paenibacillus prosopidis</name>
    <dbReference type="NCBI Taxonomy" id="630520"/>
    <lineage>
        <taxon>Bacteria</taxon>
        <taxon>Bacillati</taxon>
        <taxon>Bacillota</taxon>
        <taxon>Bacilli</taxon>
        <taxon>Bacillales</taxon>
        <taxon>Paenibacillaceae</taxon>
        <taxon>Paenibacillus</taxon>
    </lineage>
</organism>
<dbReference type="Pfam" id="PF00395">
    <property type="entry name" value="SLH"/>
    <property type="match status" value="1"/>
</dbReference>
<dbReference type="AlphaFoldDB" id="A0A368VUU8"/>
<evidence type="ECO:0000313" key="4">
    <source>
        <dbReference type="EMBL" id="RCW45569.1"/>
    </source>
</evidence>
<proteinExistence type="predicted"/>
<dbReference type="InterPro" id="IPR014755">
    <property type="entry name" value="Cu-Rt/internalin_Ig-like"/>
</dbReference>
<dbReference type="InterPro" id="IPR032812">
    <property type="entry name" value="SbsA_Ig"/>
</dbReference>
<reference evidence="4 5" key="1">
    <citation type="submission" date="2018-07" db="EMBL/GenBank/DDBJ databases">
        <title>Genomic Encyclopedia of Type Strains, Phase III (KMG-III): the genomes of soil and plant-associated and newly described type strains.</title>
        <authorList>
            <person name="Whitman W."/>
        </authorList>
    </citation>
    <scope>NUCLEOTIDE SEQUENCE [LARGE SCALE GENOMIC DNA]</scope>
    <source>
        <strain evidence="4 5">CECT 7506</strain>
    </source>
</reference>
<evidence type="ECO:0000256" key="1">
    <source>
        <dbReference type="ARBA" id="ARBA00022729"/>
    </source>
</evidence>
<dbReference type="Gene3D" id="2.60.40.1220">
    <property type="match status" value="5"/>
</dbReference>
<protein>
    <submittedName>
        <fullName evidence="4">S-layer family protein</fullName>
    </submittedName>
</protein>
<dbReference type="InterPro" id="IPR001119">
    <property type="entry name" value="SLH_dom"/>
</dbReference>
<dbReference type="Pfam" id="PF13205">
    <property type="entry name" value="Big_5"/>
    <property type="match status" value="3"/>
</dbReference>
<dbReference type="RefSeq" id="WP_114381413.1">
    <property type="nucleotide sequence ID" value="NZ_QPJD01000010.1"/>
</dbReference>
<dbReference type="SUPFAM" id="SSF50993">
    <property type="entry name" value="Peptidase/esterase 'gauge' domain"/>
    <property type="match status" value="1"/>
</dbReference>
<feature type="signal peptide" evidence="2">
    <location>
        <begin position="1"/>
        <end position="20"/>
    </location>
</feature>
<dbReference type="OrthoDB" id="1706086at2"/>
<gene>
    <name evidence="4" type="ORF">DFP97_110159</name>
</gene>
<feature type="chain" id="PRO_5016579420" evidence="2">
    <location>
        <begin position="21"/>
        <end position="907"/>
    </location>
</feature>
<feature type="domain" description="SLH" evidence="3">
    <location>
        <begin position="72"/>
        <end position="135"/>
    </location>
</feature>
<dbReference type="EMBL" id="QPJD01000010">
    <property type="protein sequence ID" value="RCW45569.1"/>
    <property type="molecule type" value="Genomic_DNA"/>
</dbReference>
<evidence type="ECO:0000259" key="3">
    <source>
        <dbReference type="PROSITE" id="PS51272"/>
    </source>
</evidence>
<dbReference type="Proteomes" id="UP000252415">
    <property type="component" value="Unassembled WGS sequence"/>
</dbReference>
<dbReference type="PROSITE" id="PS51272">
    <property type="entry name" value="SLH"/>
    <property type="match status" value="2"/>
</dbReference>
<name>A0A368VUU8_9BACL</name>